<dbReference type="AlphaFoldDB" id="A0AA92Q9I0"/>
<gene>
    <name evidence="7" type="ORF">HF909_23155</name>
</gene>
<evidence type="ECO:0000256" key="4">
    <source>
        <dbReference type="ARBA" id="ARBA00023315"/>
    </source>
</evidence>
<evidence type="ECO:0000256" key="5">
    <source>
        <dbReference type="ARBA" id="ARBA00049880"/>
    </source>
</evidence>
<accession>A0AA92Q9I0</accession>
<dbReference type="SUPFAM" id="SSF55729">
    <property type="entry name" value="Acyl-CoA N-acyltransferases (Nat)"/>
    <property type="match status" value="1"/>
</dbReference>
<dbReference type="PANTHER" id="PTHR36449:SF1">
    <property type="entry name" value="ACETYLTRANSFERASE"/>
    <property type="match status" value="1"/>
</dbReference>
<dbReference type="InterPro" id="IPR016181">
    <property type="entry name" value="Acyl_CoA_acyltransferase"/>
</dbReference>
<evidence type="ECO:0000256" key="2">
    <source>
        <dbReference type="ARBA" id="ARBA00022649"/>
    </source>
</evidence>
<keyword evidence="1" id="KW-0678">Repressor</keyword>
<evidence type="ECO:0000256" key="3">
    <source>
        <dbReference type="ARBA" id="ARBA00022679"/>
    </source>
</evidence>
<evidence type="ECO:0000313" key="7">
    <source>
        <dbReference type="EMBL" id="QOK99845.1"/>
    </source>
</evidence>
<dbReference type="Proteomes" id="UP000593970">
    <property type="component" value="Plasmid pUW774mp"/>
</dbReference>
<keyword evidence="7" id="KW-0614">Plasmid</keyword>
<dbReference type="Gene3D" id="3.40.630.30">
    <property type="match status" value="1"/>
</dbReference>
<organism evidence="7 8">
    <name type="scientific">Ralstonia solanacearum</name>
    <name type="common">Pseudomonas solanacearum</name>
    <dbReference type="NCBI Taxonomy" id="305"/>
    <lineage>
        <taxon>Bacteria</taxon>
        <taxon>Pseudomonadati</taxon>
        <taxon>Pseudomonadota</taxon>
        <taxon>Betaproteobacteria</taxon>
        <taxon>Burkholderiales</taxon>
        <taxon>Burkholderiaceae</taxon>
        <taxon>Ralstonia</taxon>
        <taxon>Ralstonia solanacearum species complex</taxon>
    </lineage>
</organism>
<evidence type="ECO:0000313" key="8">
    <source>
        <dbReference type="Proteomes" id="UP000593970"/>
    </source>
</evidence>
<keyword evidence="4" id="KW-0012">Acyltransferase</keyword>
<geneLocation type="plasmid" evidence="7 8">
    <name>pUW774mp</name>
</geneLocation>
<reference evidence="8" key="1">
    <citation type="submission" date="2020-04" db="EMBL/GenBank/DDBJ databases">
        <title>Ralstonia solanacearum UW576, UW763, UW773, and UW774.</title>
        <authorList>
            <person name="Steidl O."/>
            <person name="Truchon A."/>
            <person name="Allen C."/>
        </authorList>
    </citation>
    <scope>NUCLEOTIDE SEQUENCE [LARGE SCALE GENOMIC DNA]</scope>
    <source>
        <strain evidence="8">UW774</strain>
        <plasmid evidence="8">pUW774mp</plasmid>
    </source>
</reference>
<sequence>MSRTYVAIWTGDPKRIAGYYALSATLIQTKGMQGQKLPREVSAVLLGRLAVDEKDQRQGPGEYLLMHALKAALKAADIIGVRCIVVDAIDDSAVRFYRKYGFVPLTTEPMRLVLALDTVRQLLA</sequence>
<protein>
    <submittedName>
        <fullName evidence="7">GNAT family N-acetyltransferase</fullName>
    </submittedName>
</protein>
<comment type="catalytic activity">
    <reaction evidence="5">
        <text>glycyl-tRNA(Gly) + acetyl-CoA = N-acetylglycyl-tRNA(Gly) + CoA + H(+)</text>
        <dbReference type="Rhea" id="RHEA:81867"/>
        <dbReference type="Rhea" id="RHEA-COMP:9683"/>
        <dbReference type="Rhea" id="RHEA-COMP:19766"/>
        <dbReference type="ChEBI" id="CHEBI:15378"/>
        <dbReference type="ChEBI" id="CHEBI:57287"/>
        <dbReference type="ChEBI" id="CHEBI:57288"/>
        <dbReference type="ChEBI" id="CHEBI:78522"/>
        <dbReference type="ChEBI" id="CHEBI:232036"/>
    </reaction>
</comment>
<proteinExistence type="predicted"/>
<evidence type="ECO:0000259" key="6">
    <source>
        <dbReference type="Pfam" id="PF13508"/>
    </source>
</evidence>
<dbReference type="EMBL" id="CP051170">
    <property type="protein sequence ID" value="QOK99845.1"/>
    <property type="molecule type" value="Genomic_DNA"/>
</dbReference>
<dbReference type="InterPro" id="IPR000182">
    <property type="entry name" value="GNAT_dom"/>
</dbReference>
<keyword evidence="3" id="KW-0808">Transferase</keyword>
<evidence type="ECO:0000256" key="1">
    <source>
        <dbReference type="ARBA" id="ARBA00022491"/>
    </source>
</evidence>
<dbReference type="GO" id="GO:0016747">
    <property type="term" value="F:acyltransferase activity, transferring groups other than amino-acyl groups"/>
    <property type="evidence" value="ECO:0007669"/>
    <property type="project" value="InterPro"/>
</dbReference>
<dbReference type="PANTHER" id="PTHR36449">
    <property type="entry name" value="ACETYLTRANSFERASE-RELATED"/>
    <property type="match status" value="1"/>
</dbReference>
<keyword evidence="2" id="KW-1277">Toxin-antitoxin system</keyword>
<name>A0AA92Q9I0_RALSL</name>
<feature type="domain" description="N-acetyltransferase" evidence="6">
    <location>
        <begin position="16"/>
        <end position="103"/>
    </location>
</feature>
<dbReference type="Pfam" id="PF13508">
    <property type="entry name" value="Acetyltransf_7"/>
    <property type="match status" value="1"/>
</dbReference>